<comment type="similarity">
    <text evidence="2">Belongs to the GLE1 family.</text>
</comment>
<keyword evidence="7" id="KW-0906">Nuclear pore complex</keyword>
<evidence type="ECO:0000256" key="13">
    <source>
        <dbReference type="SAM" id="Coils"/>
    </source>
</evidence>
<feature type="coiled-coil region" evidence="13">
    <location>
        <begin position="266"/>
        <end position="293"/>
    </location>
</feature>
<dbReference type="PANTHER" id="PTHR12960:SF0">
    <property type="entry name" value="MRNA EXPORT FACTOR GLE1"/>
    <property type="match status" value="1"/>
</dbReference>
<accession>A0A9J6C916</accession>
<evidence type="ECO:0000313" key="15">
    <source>
        <dbReference type="Proteomes" id="UP001107558"/>
    </source>
</evidence>
<gene>
    <name evidence="14" type="ORF">PVAND_008205</name>
</gene>
<comment type="subcellular location">
    <subcellularLocation>
        <location evidence="1">Nucleus</location>
        <location evidence="1">Nuclear pore complex</location>
    </subcellularLocation>
</comment>
<dbReference type="GO" id="GO:0016973">
    <property type="term" value="P:poly(A)+ mRNA export from nucleus"/>
    <property type="evidence" value="ECO:0007669"/>
    <property type="project" value="InterPro"/>
</dbReference>
<keyword evidence="4" id="KW-0509">mRNA transport</keyword>
<evidence type="ECO:0000256" key="8">
    <source>
        <dbReference type="ARBA" id="ARBA00023242"/>
    </source>
</evidence>
<dbReference type="InterPro" id="IPR038506">
    <property type="entry name" value="GLE1-like_sf"/>
</dbReference>
<dbReference type="GO" id="GO:0044614">
    <property type="term" value="C:nuclear pore cytoplasmic filaments"/>
    <property type="evidence" value="ECO:0007669"/>
    <property type="project" value="TreeGrafter"/>
</dbReference>
<keyword evidence="15" id="KW-1185">Reference proteome</keyword>
<dbReference type="Proteomes" id="UP001107558">
    <property type="component" value="Chromosome 2"/>
</dbReference>
<keyword evidence="3" id="KW-0813">Transport</keyword>
<organism evidence="14 15">
    <name type="scientific">Polypedilum vanderplanki</name>
    <name type="common">Sleeping chironomid midge</name>
    <dbReference type="NCBI Taxonomy" id="319348"/>
    <lineage>
        <taxon>Eukaryota</taxon>
        <taxon>Metazoa</taxon>
        <taxon>Ecdysozoa</taxon>
        <taxon>Arthropoda</taxon>
        <taxon>Hexapoda</taxon>
        <taxon>Insecta</taxon>
        <taxon>Pterygota</taxon>
        <taxon>Neoptera</taxon>
        <taxon>Endopterygota</taxon>
        <taxon>Diptera</taxon>
        <taxon>Nematocera</taxon>
        <taxon>Chironomoidea</taxon>
        <taxon>Chironomidae</taxon>
        <taxon>Chironominae</taxon>
        <taxon>Polypedilum</taxon>
        <taxon>Polypedilum</taxon>
    </lineage>
</organism>
<evidence type="ECO:0000256" key="12">
    <source>
        <dbReference type="ARBA" id="ARBA00030897"/>
    </source>
</evidence>
<dbReference type="GO" id="GO:0005737">
    <property type="term" value="C:cytoplasm"/>
    <property type="evidence" value="ECO:0007669"/>
    <property type="project" value="TreeGrafter"/>
</dbReference>
<keyword evidence="13" id="KW-0175">Coiled coil</keyword>
<comment type="function">
    <text evidence="9">Required for the export of mRNAs containing poly(A) tails from the nucleus into the cytoplasm. May be involved in the terminal step of the mRNA transport through the nuclear pore complex (NPC).</text>
</comment>
<dbReference type="AlphaFoldDB" id="A0A9J6C916"/>
<evidence type="ECO:0000256" key="1">
    <source>
        <dbReference type="ARBA" id="ARBA00004567"/>
    </source>
</evidence>
<evidence type="ECO:0000256" key="3">
    <source>
        <dbReference type="ARBA" id="ARBA00022448"/>
    </source>
</evidence>
<keyword evidence="6" id="KW-0811">Translocation</keyword>
<dbReference type="EMBL" id="JADBJN010000002">
    <property type="protein sequence ID" value="KAG5678538.1"/>
    <property type="molecule type" value="Genomic_DNA"/>
</dbReference>
<name>A0A9J6C916_POLVA</name>
<evidence type="ECO:0000256" key="11">
    <source>
        <dbReference type="ARBA" id="ARBA00029983"/>
    </source>
</evidence>
<evidence type="ECO:0000256" key="9">
    <source>
        <dbReference type="ARBA" id="ARBA00024680"/>
    </source>
</evidence>
<protein>
    <recommendedName>
        <fullName evidence="10">mRNA export factor GLE1</fullName>
    </recommendedName>
    <alternativeName>
        <fullName evidence="12">GLE1 RNA export mediator</fullName>
    </alternativeName>
    <alternativeName>
        <fullName evidence="11">Nucleoporin GLE1</fullName>
    </alternativeName>
</protein>
<evidence type="ECO:0000256" key="4">
    <source>
        <dbReference type="ARBA" id="ARBA00022816"/>
    </source>
</evidence>
<evidence type="ECO:0000256" key="10">
    <source>
        <dbReference type="ARBA" id="ARBA00026227"/>
    </source>
</evidence>
<evidence type="ECO:0000256" key="2">
    <source>
        <dbReference type="ARBA" id="ARBA00011056"/>
    </source>
</evidence>
<evidence type="ECO:0000256" key="7">
    <source>
        <dbReference type="ARBA" id="ARBA00023132"/>
    </source>
</evidence>
<dbReference type="Gene3D" id="1.25.40.510">
    <property type="entry name" value="GLE1-like"/>
    <property type="match status" value="1"/>
</dbReference>
<keyword evidence="8" id="KW-0539">Nucleus</keyword>
<evidence type="ECO:0000256" key="6">
    <source>
        <dbReference type="ARBA" id="ARBA00023010"/>
    </source>
</evidence>
<dbReference type="Pfam" id="PF07817">
    <property type="entry name" value="GLE1"/>
    <property type="match status" value="1"/>
</dbReference>
<sequence>MESENVIEYGESNNLNKSMIRAAEISSLICSLTLGPNANFEDNEINNKIVNGNESDPKNTILKKCSNNKMPQITTSNFEKSSKMDINDVKNLQQQLLKENTNKKIEIEVRKKLEHKRLEEIEKHKQIRSNLEALKAEAERRHKLRMIEFDRQVQRELELERQRELAYQEQRKQLAANTRKIQEEKEKLLREQIRKWIEISTKQEDVFTKMLSICNSEFKLLDTYKKELKSLQTLRDANINSLEILKSVCVKLDALSQKFQKDLTEFATAKREAEEKEREKQLLIAAAQKQQQEKEIVTPIQIAAVTPQSHDQIDQIPSADTNLLLSESFKQFNDYMQLLAMKKAQTKRLDDTPELQQIRFALKSAVNFPINLLNEKNKTTLIDGYQKLFNLLSGQRVNTAKGSVSILDHNEASDWCKLRIAEKLIDRCDKESNIVFYSAAIAISLWTKFPDFGEIFKGLLYKECPFLMPHKPTKQSTQTNEEFLSTWGFRITNGICESHAHYEGRINKFAALMAAMWINFPRGEAENPFNIRNGWEYLAKVLNNPPDTNYLHIIGKILEIAGFMLHKVYGKQFIKMMILIRDKYIPSVHSSIDEENIASFNRLRETVTSFFNNKAFTPPEGFLTFGYW</sequence>
<dbReference type="InterPro" id="IPR012476">
    <property type="entry name" value="GLE1"/>
</dbReference>
<dbReference type="GO" id="GO:0000822">
    <property type="term" value="F:inositol hexakisphosphate binding"/>
    <property type="evidence" value="ECO:0007669"/>
    <property type="project" value="TreeGrafter"/>
</dbReference>
<comment type="caution">
    <text evidence="14">The sequence shown here is derived from an EMBL/GenBank/DDBJ whole genome shotgun (WGS) entry which is preliminary data.</text>
</comment>
<reference evidence="14" key="1">
    <citation type="submission" date="2021-03" db="EMBL/GenBank/DDBJ databases">
        <title>Chromosome level genome of the anhydrobiotic midge Polypedilum vanderplanki.</title>
        <authorList>
            <person name="Yoshida Y."/>
            <person name="Kikawada T."/>
            <person name="Gusev O."/>
        </authorList>
    </citation>
    <scope>NUCLEOTIDE SEQUENCE</scope>
    <source>
        <strain evidence="14">NIAS01</strain>
        <tissue evidence="14">Whole body or cell culture</tissue>
    </source>
</reference>
<evidence type="ECO:0000256" key="5">
    <source>
        <dbReference type="ARBA" id="ARBA00022927"/>
    </source>
</evidence>
<dbReference type="GO" id="GO:0031369">
    <property type="term" value="F:translation initiation factor binding"/>
    <property type="evidence" value="ECO:0007669"/>
    <property type="project" value="TreeGrafter"/>
</dbReference>
<dbReference type="GO" id="GO:0015031">
    <property type="term" value="P:protein transport"/>
    <property type="evidence" value="ECO:0007669"/>
    <property type="project" value="UniProtKB-KW"/>
</dbReference>
<dbReference type="OrthoDB" id="420884at2759"/>
<dbReference type="PANTHER" id="PTHR12960">
    <property type="entry name" value="GLE-1-RELATED"/>
    <property type="match status" value="1"/>
</dbReference>
<evidence type="ECO:0000313" key="14">
    <source>
        <dbReference type="EMBL" id="KAG5678538.1"/>
    </source>
</evidence>
<dbReference type="GO" id="GO:0005543">
    <property type="term" value="F:phospholipid binding"/>
    <property type="evidence" value="ECO:0007669"/>
    <property type="project" value="TreeGrafter"/>
</dbReference>
<keyword evidence="5" id="KW-0653">Protein transport</keyword>
<proteinExistence type="inferred from homology"/>